<feature type="signal peptide" evidence="5">
    <location>
        <begin position="1"/>
        <end position="18"/>
    </location>
</feature>
<evidence type="ECO:0000259" key="6">
    <source>
        <dbReference type="Pfam" id="PF13499"/>
    </source>
</evidence>
<protein>
    <submittedName>
        <fullName evidence="9">Mediator of RNA polymerase II transcription subunit 26 isoform X1</fullName>
    </submittedName>
</protein>
<reference evidence="9" key="2">
    <citation type="submission" date="2025-05" db="UniProtKB">
        <authorList>
            <consortium name="RefSeq"/>
        </authorList>
    </citation>
    <scope>IDENTIFICATION</scope>
    <source>
        <strain evidence="9">Aabys</strain>
        <tissue evidence="9">Whole body</tissue>
    </source>
</reference>
<dbReference type="Gene3D" id="1.10.238.10">
    <property type="entry name" value="EF-hand"/>
    <property type="match status" value="1"/>
</dbReference>
<dbReference type="PANTHER" id="PTHR23104:SF17">
    <property type="entry name" value="EF-HAND DOMAIN-CONTAINING PROTEIN"/>
    <property type="match status" value="1"/>
</dbReference>
<dbReference type="PROSITE" id="PS00018">
    <property type="entry name" value="EF_HAND_1"/>
    <property type="match status" value="2"/>
</dbReference>
<evidence type="ECO:0000313" key="8">
    <source>
        <dbReference type="Proteomes" id="UP001652621"/>
    </source>
</evidence>
<evidence type="ECO:0000313" key="9">
    <source>
        <dbReference type="RefSeq" id="XP_058982984.1"/>
    </source>
</evidence>
<keyword evidence="1 5" id="KW-0732">Signal</keyword>
<name>A0A1I8N015_MUSDO</name>
<feature type="region of interest" description="Disordered" evidence="4">
    <location>
        <begin position="29"/>
        <end position="69"/>
    </location>
</feature>
<feature type="region of interest" description="Disordered" evidence="4">
    <location>
        <begin position="228"/>
        <end position="263"/>
    </location>
</feature>
<evidence type="ECO:0000313" key="7">
    <source>
        <dbReference type="EnsemblMetazoa" id="MDOA010139-PB"/>
    </source>
</evidence>
<dbReference type="SUPFAM" id="SSF47473">
    <property type="entry name" value="EF-hand"/>
    <property type="match status" value="1"/>
</dbReference>
<dbReference type="Proteomes" id="UP001652621">
    <property type="component" value="Unplaced"/>
</dbReference>
<dbReference type="eggNOG" id="KOG4065">
    <property type="taxonomic scope" value="Eukaryota"/>
</dbReference>
<dbReference type="InterPro" id="IPR052110">
    <property type="entry name" value="MCFD2-like"/>
</dbReference>
<dbReference type="InterPro" id="IPR018247">
    <property type="entry name" value="EF_Hand_1_Ca_BS"/>
</dbReference>
<dbReference type="STRING" id="7370.A0A1I8N015"/>
<proteinExistence type="predicted"/>
<accession>A0A1I8N015</accession>
<evidence type="ECO:0000256" key="4">
    <source>
        <dbReference type="SAM" id="MobiDB-lite"/>
    </source>
</evidence>
<sequence>MLKHIIALIVLVGACVNAQRVVPGVNPQHYQQQPVQHQQHPQHPPQYQQQQVHPNQLPPGVNPQQYQHQQQVQYQQVPVQQQQQVHMQQPVQQVPVQQVPVQQVPVQQQQVPVQQQVPQGHGGHHANHGQVLNAANIQHEKDHIQEHLHVPIDTSKMSEAELQFHYFKMHDSDNNNKLDGCELIKSLIHWHEQGSKEGHDGQQPHVEEKIFTDEELVALIDPILQMDDSSKDGYIDYPEFMRAQQKSQQQQQQQQQQAQSGGH</sequence>
<feature type="domain" description="EF-hand" evidence="6">
    <location>
        <begin position="161"/>
        <end position="243"/>
    </location>
</feature>
<dbReference type="OrthoDB" id="289247at2759"/>
<evidence type="ECO:0000256" key="2">
    <source>
        <dbReference type="ARBA" id="ARBA00022737"/>
    </source>
</evidence>
<dbReference type="InterPro" id="IPR002048">
    <property type="entry name" value="EF_hand_dom"/>
</dbReference>
<dbReference type="InterPro" id="IPR011992">
    <property type="entry name" value="EF-hand-dom_pair"/>
</dbReference>
<feature type="compositionally biased region" description="Low complexity" evidence="4">
    <location>
        <begin position="243"/>
        <end position="263"/>
    </location>
</feature>
<gene>
    <name evidence="9" type="primary">LOC101888391</name>
</gene>
<feature type="chain" id="PRO_5043994236" evidence="5">
    <location>
        <begin position="19"/>
        <end position="263"/>
    </location>
</feature>
<dbReference type="GO" id="GO:0005509">
    <property type="term" value="F:calcium ion binding"/>
    <property type="evidence" value="ECO:0007669"/>
    <property type="project" value="InterPro"/>
</dbReference>
<dbReference type="AlphaFoldDB" id="A0A1I8N015"/>
<keyword evidence="3" id="KW-0106">Calcium</keyword>
<keyword evidence="8" id="KW-1185">Reference proteome</keyword>
<dbReference type="PROSITE" id="PS51257">
    <property type="entry name" value="PROKAR_LIPOPROTEIN"/>
    <property type="match status" value="1"/>
</dbReference>
<dbReference type="EnsemblMetazoa" id="MDOA010139-RB">
    <property type="protein sequence ID" value="MDOA010139-PB"/>
    <property type="gene ID" value="MDOA010139"/>
</dbReference>
<evidence type="ECO:0000256" key="3">
    <source>
        <dbReference type="ARBA" id="ARBA00022837"/>
    </source>
</evidence>
<dbReference type="VEuPathDB" id="VectorBase:MDOA010139"/>
<evidence type="ECO:0000256" key="5">
    <source>
        <dbReference type="SAM" id="SignalP"/>
    </source>
</evidence>
<evidence type="ECO:0000256" key="1">
    <source>
        <dbReference type="ARBA" id="ARBA00022729"/>
    </source>
</evidence>
<dbReference type="GeneID" id="101888391"/>
<dbReference type="Pfam" id="PF13499">
    <property type="entry name" value="EF-hand_7"/>
    <property type="match status" value="1"/>
</dbReference>
<dbReference type="PANTHER" id="PTHR23104">
    <property type="entry name" value="MULTIPLE COAGULATION FACTOR DEFICIENCY PROTEIN 2 NEURAL STEM CELL DERIVED NEURONAL SURVIVAL PROTEIN"/>
    <property type="match status" value="1"/>
</dbReference>
<dbReference type="RefSeq" id="XP_058982984.1">
    <property type="nucleotide sequence ID" value="XM_059127001.1"/>
</dbReference>
<keyword evidence="2" id="KW-0677">Repeat</keyword>
<organism evidence="7">
    <name type="scientific">Musca domestica</name>
    <name type="common">House fly</name>
    <dbReference type="NCBI Taxonomy" id="7370"/>
    <lineage>
        <taxon>Eukaryota</taxon>
        <taxon>Metazoa</taxon>
        <taxon>Ecdysozoa</taxon>
        <taxon>Arthropoda</taxon>
        <taxon>Hexapoda</taxon>
        <taxon>Insecta</taxon>
        <taxon>Pterygota</taxon>
        <taxon>Neoptera</taxon>
        <taxon>Endopterygota</taxon>
        <taxon>Diptera</taxon>
        <taxon>Brachycera</taxon>
        <taxon>Muscomorpha</taxon>
        <taxon>Muscoidea</taxon>
        <taxon>Muscidae</taxon>
        <taxon>Musca</taxon>
    </lineage>
</organism>
<reference evidence="7" key="1">
    <citation type="submission" date="2021-01" db="UniProtKB">
        <authorList>
            <consortium name="EnsemblMetazoa"/>
        </authorList>
    </citation>
    <scope>IDENTIFICATION</scope>
    <source>
        <strain evidence="7">Aabys</strain>
    </source>
</reference>
<feature type="compositionally biased region" description="Low complexity" evidence="4">
    <location>
        <begin position="29"/>
        <end position="55"/>
    </location>
</feature>
<dbReference type="VEuPathDB" id="VectorBase:MDOMA2_019606"/>